<reference evidence="1" key="1">
    <citation type="submission" date="2021-06" db="EMBL/GenBank/DDBJ databases">
        <authorList>
            <person name="Kallberg Y."/>
            <person name="Tangrot J."/>
            <person name="Rosling A."/>
        </authorList>
    </citation>
    <scope>NUCLEOTIDE SEQUENCE</scope>
    <source>
        <strain evidence="1">MA461A</strain>
    </source>
</reference>
<feature type="non-terminal residue" evidence="1">
    <location>
        <position position="1"/>
    </location>
</feature>
<keyword evidence="2" id="KW-1185">Reference proteome</keyword>
<evidence type="ECO:0000313" key="2">
    <source>
        <dbReference type="Proteomes" id="UP000789920"/>
    </source>
</evidence>
<sequence>FECSEQLEASLEKVKKFDYSQFSDVRSIGSGKFAIVFSATFEDRKYALKSLHSNLQIDVRMIGRIKRERPSMDEIKITLERLSTETSINFISNNIDNDVHFEINSYSTNNSS</sequence>
<name>A0ACA9QX56_9GLOM</name>
<comment type="caution">
    <text evidence="1">The sequence shown here is derived from an EMBL/GenBank/DDBJ whole genome shotgun (WGS) entry which is preliminary data.</text>
</comment>
<protein>
    <submittedName>
        <fullName evidence="1">12618_t:CDS:1</fullName>
    </submittedName>
</protein>
<organism evidence="1 2">
    <name type="scientific">Racocetra persica</name>
    <dbReference type="NCBI Taxonomy" id="160502"/>
    <lineage>
        <taxon>Eukaryota</taxon>
        <taxon>Fungi</taxon>
        <taxon>Fungi incertae sedis</taxon>
        <taxon>Mucoromycota</taxon>
        <taxon>Glomeromycotina</taxon>
        <taxon>Glomeromycetes</taxon>
        <taxon>Diversisporales</taxon>
        <taxon>Gigasporaceae</taxon>
        <taxon>Racocetra</taxon>
    </lineage>
</organism>
<proteinExistence type="predicted"/>
<accession>A0ACA9QX56</accession>
<dbReference type="EMBL" id="CAJVQC010039276">
    <property type="protein sequence ID" value="CAG8768131.1"/>
    <property type="molecule type" value="Genomic_DNA"/>
</dbReference>
<feature type="non-terminal residue" evidence="1">
    <location>
        <position position="112"/>
    </location>
</feature>
<evidence type="ECO:0000313" key="1">
    <source>
        <dbReference type="EMBL" id="CAG8768131.1"/>
    </source>
</evidence>
<gene>
    <name evidence="1" type="ORF">RPERSI_LOCUS16061</name>
</gene>
<dbReference type="Proteomes" id="UP000789920">
    <property type="component" value="Unassembled WGS sequence"/>
</dbReference>